<reference evidence="5 6" key="1">
    <citation type="submission" date="2014-06" db="EMBL/GenBank/DDBJ databases">
        <authorList>
            <person name="Swart Estienne"/>
        </authorList>
    </citation>
    <scope>NUCLEOTIDE SEQUENCE [LARGE SCALE GENOMIC DNA]</scope>
    <source>
        <strain evidence="5 6">130c</strain>
    </source>
</reference>
<evidence type="ECO:0000313" key="6">
    <source>
        <dbReference type="Proteomes" id="UP000039865"/>
    </source>
</evidence>
<dbReference type="SUPFAM" id="SSF52768">
    <property type="entry name" value="Arginase/deacetylase"/>
    <property type="match status" value="1"/>
</dbReference>
<dbReference type="OMA" id="HADINAP"/>
<evidence type="ECO:0000256" key="1">
    <source>
        <dbReference type="ARBA" id="ARBA00022723"/>
    </source>
</evidence>
<evidence type="ECO:0000256" key="2">
    <source>
        <dbReference type="ARBA" id="ARBA00022801"/>
    </source>
</evidence>
<keyword evidence="2" id="KW-0378">Hydrolase</keyword>
<evidence type="ECO:0000256" key="3">
    <source>
        <dbReference type="ARBA" id="ARBA00023211"/>
    </source>
</evidence>
<dbReference type="Pfam" id="PF00491">
    <property type="entry name" value="Arginase"/>
    <property type="match status" value="1"/>
</dbReference>
<sequence>MFSKIFSKAHSSNVVHFNSRYFSAIKRHAHILGYPFAGGQGRQGPELSPGWLFEQPWIQPRDGLTLEMIDVSNPSSNITPDKSIVHGHRFGQKNWNNVLHSCQKLEEATESTLLKDHFPIVFGGDHSQGIGSINGLKNVYPDARVLWVDAHIDANTPLSTPSGNVHGCPVGYLSGLFPYVKKPVLSLKHLIYFGIRSWEPEEKQLVDDNQIPWFRSEDCLVERMDEIKASVEAHMFPDGVKVPYWISFDIDGVDYHEFQSTGTPESLGLTIKFMLKFLEVFLPESVGMDFTEVNFLMSQGEQTEKDKETIKFLLEYIIDKIHQQDFKYNHSNYPKNQ</sequence>
<protein>
    <submittedName>
        <fullName evidence="5">Arginase</fullName>
    </submittedName>
</protein>
<dbReference type="OrthoDB" id="288726at2759"/>
<dbReference type="InterPro" id="IPR023696">
    <property type="entry name" value="Ureohydrolase_dom_sf"/>
</dbReference>
<evidence type="ECO:0000313" key="5">
    <source>
        <dbReference type="EMBL" id="CDW91460.1"/>
    </source>
</evidence>
<dbReference type="GO" id="GO:0004053">
    <property type="term" value="F:arginase activity"/>
    <property type="evidence" value="ECO:0007669"/>
    <property type="project" value="TreeGrafter"/>
</dbReference>
<dbReference type="PANTHER" id="PTHR43782">
    <property type="entry name" value="ARGINASE"/>
    <property type="match status" value="1"/>
</dbReference>
<keyword evidence="3" id="KW-0464">Manganese</keyword>
<dbReference type="GO" id="GO:0005829">
    <property type="term" value="C:cytosol"/>
    <property type="evidence" value="ECO:0007669"/>
    <property type="project" value="TreeGrafter"/>
</dbReference>
<organism evidence="5 6">
    <name type="scientific">Stylonychia lemnae</name>
    <name type="common">Ciliate</name>
    <dbReference type="NCBI Taxonomy" id="5949"/>
    <lineage>
        <taxon>Eukaryota</taxon>
        <taxon>Sar</taxon>
        <taxon>Alveolata</taxon>
        <taxon>Ciliophora</taxon>
        <taxon>Intramacronucleata</taxon>
        <taxon>Spirotrichea</taxon>
        <taxon>Stichotrichia</taxon>
        <taxon>Sporadotrichida</taxon>
        <taxon>Oxytrichidae</taxon>
        <taxon>Stylonychinae</taxon>
        <taxon>Stylonychia</taxon>
    </lineage>
</organism>
<dbReference type="GO" id="GO:0030145">
    <property type="term" value="F:manganese ion binding"/>
    <property type="evidence" value="ECO:0007669"/>
    <property type="project" value="TreeGrafter"/>
</dbReference>
<comment type="similarity">
    <text evidence="4">Belongs to the arginase family.</text>
</comment>
<keyword evidence="6" id="KW-1185">Reference proteome</keyword>
<dbReference type="PANTHER" id="PTHR43782:SF3">
    <property type="entry name" value="ARGINASE"/>
    <property type="match status" value="1"/>
</dbReference>
<dbReference type="Proteomes" id="UP000039865">
    <property type="component" value="Unassembled WGS sequence"/>
</dbReference>
<name>A0A078BA98_STYLE</name>
<dbReference type="InterPro" id="IPR006035">
    <property type="entry name" value="Ureohydrolase"/>
</dbReference>
<dbReference type="InParanoid" id="A0A078BA98"/>
<dbReference type="Gene3D" id="3.40.800.10">
    <property type="entry name" value="Ureohydrolase domain"/>
    <property type="match status" value="1"/>
</dbReference>
<keyword evidence="1" id="KW-0479">Metal-binding</keyword>
<dbReference type="PROSITE" id="PS51409">
    <property type="entry name" value="ARGINASE_2"/>
    <property type="match status" value="1"/>
</dbReference>
<dbReference type="EMBL" id="CCKQ01019446">
    <property type="protein sequence ID" value="CDW91460.1"/>
    <property type="molecule type" value="Genomic_DNA"/>
</dbReference>
<proteinExistence type="inferred from homology"/>
<dbReference type="FunCoup" id="A0A078BA98">
    <property type="interactions" value="30"/>
</dbReference>
<gene>
    <name evidence="5" type="primary">Contig10093.g10784</name>
    <name evidence="5" type="ORF">STYLEM_20615</name>
</gene>
<dbReference type="AlphaFoldDB" id="A0A078BA98"/>
<accession>A0A078BA98</accession>
<dbReference type="PRINTS" id="PR00116">
    <property type="entry name" value="ARGINASE"/>
</dbReference>
<dbReference type="GO" id="GO:0005634">
    <property type="term" value="C:nucleus"/>
    <property type="evidence" value="ECO:0007669"/>
    <property type="project" value="TreeGrafter"/>
</dbReference>
<evidence type="ECO:0000256" key="4">
    <source>
        <dbReference type="PROSITE-ProRule" id="PRU00742"/>
    </source>
</evidence>